<feature type="domain" description="Glycosyl transferase family 1" evidence="1">
    <location>
        <begin position="176"/>
        <end position="341"/>
    </location>
</feature>
<dbReference type="Proteomes" id="UP000501780">
    <property type="component" value="Chromosome"/>
</dbReference>
<dbReference type="InterPro" id="IPR001296">
    <property type="entry name" value="Glyco_trans_1"/>
</dbReference>
<reference evidence="2 3" key="1">
    <citation type="submission" date="2020-03" db="EMBL/GenBank/DDBJ databases">
        <title>Genomic analysis of Bacteroides faecium CBA7301.</title>
        <authorList>
            <person name="Kim J."/>
            <person name="Roh S.W."/>
        </authorList>
    </citation>
    <scope>NUCLEOTIDE SEQUENCE [LARGE SCALE GENOMIC DNA]</scope>
    <source>
        <strain evidence="2 3">CBA7301</strain>
    </source>
</reference>
<keyword evidence="2" id="KW-0808">Transferase</keyword>
<dbReference type="KEGG" id="bfc:BacF7301_19930"/>
<accession>A0A6H0KUZ8</accession>
<keyword evidence="3" id="KW-1185">Reference proteome</keyword>
<dbReference type="EMBL" id="CP050831">
    <property type="protein sequence ID" value="QIU96277.1"/>
    <property type="molecule type" value="Genomic_DNA"/>
</dbReference>
<organism evidence="2 3">
    <name type="scientific">Bacteroides faecium</name>
    <dbReference type="NCBI Taxonomy" id="2715212"/>
    <lineage>
        <taxon>Bacteria</taxon>
        <taxon>Pseudomonadati</taxon>
        <taxon>Bacteroidota</taxon>
        <taxon>Bacteroidia</taxon>
        <taxon>Bacteroidales</taxon>
        <taxon>Bacteroidaceae</taxon>
        <taxon>Bacteroides</taxon>
    </lineage>
</organism>
<gene>
    <name evidence="2" type="ORF">BacF7301_19930</name>
</gene>
<dbReference type="Pfam" id="PF00534">
    <property type="entry name" value="Glycos_transf_1"/>
    <property type="match status" value="1"/>
</dbReference>
<dbReference type="CDD" id="cd03801">
    <property type="entry name" value="GT4_PimA-like"/>
    <property type="match status" value="1"/>
</dbReference>
<evidence type="ECO:0000259" key="1">
    <source>
        <dbReference type="Pfam" id="PF00534"/>
    </source>
</evidence>
<evidence type="ECO:0000313" key="2">
    <source>
        <dbReference type="EMBL" id="QIU96277.1"/>
    </source>
</evidence>
<dbReference type="AlphaFoldDB" id="A0A6H0KUZ8"/>
<dbReference type="SUPFAM" id="SSF53756">
    <property type="entry name" value="UDP-Glycosyltransferase/glycogen phosphorylase"/>
    <property type="match status" value="1"/>
</dbReference>
<protein>
    <submittedName>
        <fullName evidence="2">Glycosyltransferase</fullName>
    </submittedName>
</protein>
<dbReference type="Gene3D" id="3.40.50.2000">
    <property type="entry name" value="Glycogen Phosphorylase B"/>
    <property type="match status" value="2"/>
</dbReference>
<evidence type="ECO:0000313" key="3">
    <source>
        <dbReference type="Proteomes" id="UP000501780"/>
    </source>
</evidence>
<name>A0A6H0KUZ8_9BACE</name>
<proteinExistence type="predicted"/>
<sequence length="380" mass="43610">MTIVFVSIALNIHQACVADELYKLTNGNFWFVETGDVDNDYSKGGDMNDFSSRPYLIRLADGKESVQKALRLIREVDVMIYAAAPLIFLKERIRTNKITFINSERWLKRGVINLLSPRLLKQQWYYHTSCHGKPFYALCSSAYAAGDFRLMQSFKKKCYKWGYFTAVPDIDIEVIQKAKRNASTVKILWVARFLQLKHPERMLQLASLLYREKVDFIINMIGTGPEYSKIEALIQRKGLKGVVHLLGSMHNSKVIETMRMHDIFCFTSDKNEGWGAVLNEAMSCGCCPVSSIETGSTPYLIKEGINGFSFNLKKKNDLFDKVLWLIKHPKERERMSIEAYKTIRDVWSPKNAAEQLYKLCQSMLQGENYVVEDGPCSKAE</sequence>
<dbReference type="PANTHER" id="PTHR12526">
    <property type="entry name" value="GLYCOSYLTRANSFERASE"/>
    <property type="match status" value="1"/>
</dbReference>
<dbReference type="RefSeq" id="WP_167965586.1">
    <property type="nucleotide sequence ID" value="NZ_CP050831.1"/>
</dbReference>
<dbReference type="GO" id="GO:0016757">
    <property type="term" value="F:glycosyltransferase activity"/>
    <property type="evidence" value="ECO:0007669"/>
    <property type="project" value="InterPro"/>
</dbReference>